<accession>A0AAV7T6A4</accession>
<name>A0AAV7T6A4_PLEWA</name>
<protein>
    <submittedName>
        <fullName evidence="1">Uncharacterized protein</fullName>
    </submittedName>
</protein>
<gene>
    <name evidence="1" type="ORF">NDU88_003727</name>
</gene>
<organism evidence="1 2">
    <name type="scientific">Pleurodeles waltl</name>
    <name type="common">Iberian ribbed newt</name>
    <dbReference type="NCBI Taxonomy" id="8319"/>
    <lineage>
        <taxon>Eukaryota</taxon>
        <taxon>Metazoa</taxon>
        <taxon>Chordata</taxon>
        <taxon>Craniata</taxon>
        <taxon>Vertebrata</taxon>
        <taxon>Euteleostomi</taxon>
        <taxon>Amphibia</taxon>
        <taxon>Batrachia</taxon>
        <taxon>Caudata</taxon>
        <taxon>Salamandroidea</taxon>
        <taxon>Salamandridae</taxon>
        <taxon>Pleurodelinae</taxon>
        <taxon>Pleurodeles</taxon>
    </lineage>
</organism>
<dbReference type="EMBL" id="JANPWB010000007">
    <property type="protein sequence ID" value="KAJ1171869.1"/>
    <property type="molecule type" value="Genomic_DNA"/>
</dbReference>
<reference evidence="1" key="1">
    <citation type="journal article" date="2022" name="bioRxiv">
        <title>Sequencing and chromosome-scale assembly of the giantPleurodeles waltlgenome.</title>
        <authorList>
            <person name="Brown T."/>
            <person name="Elewa A."/>
            <person name="Iarovenko S."/>
            <person name="Subramanian E."/>
            <person name="Araus A.J."/>
            <person name="Petzold A."/>
            <person name="Susuki M."/>
            <person name="Suzuki K.-i.T."/>
            <person name="Hayashi T."/>
            <person name="Toyoda A."/>
            <person name="Oliveira C."/>
            <person name="Osipova E."/>
            <person name="Leigh N.D."/>
            <person name="Simon A."/>
            <person name="Yun M.H."/>
        </authorList>
    </citation>
    <scope>NUCLEOTIDE SEQUENCE</scope>
    <source>
        <strain evidence="1">20211129_DDA</strain>
        <tissue evidence="1">Liver</tissue>
    </source>
</reference>
<sequence>MGVPRISHTQIVQCLHEASVPSSTFAHYVSPYKALEGSITIRLLFAAKEIIELAVVLRCLRSLEGREKEQIAQKLIARGRNSKRCRSKGNEGRLSEIISACTAKGTQEKTSRTLRYRASKMHI</sequence>
<dbReference type="Proteomes" id="UP001066276">
    <property type="component" value="Chromosome 4_1"/>
</dbReference>
<evidence type="ECO:0000313" key="2">
    <source>
        <dbReference type="Proteomes" id="UP001066276"/>
    </source>
</evidence>
<dbReference type="AlphaFoldDB" id="A0AAV7T6A4"/>
<proteinExistence type="predicted"/>
<comment type="caution">
    <text evidence="1">The sequence shown here is derived from an EMBL/GenBank/DDBJ whole genome shotgun (WGS) entry which is preliminary data.</text>
</comment>
<keyword evidence="2" id="KW-1185">Reference proteome</keyword>
<evidence type="ECO:0000313" key="1">
    <source>
        <dbReference type="EMBL" id="KAJ1171869.1"/>
    </source>
</evidence>